<name>A0A1H4SU77_PSEJE</name>
<dbReference type="EMBL" id="FNTC01000002">
    <property type="protein sequence ID" value="SEC47775.1"/>
    <property type="molecule type" value="Genomic_DNA"/>
</dbReference>
<dbReference type="AlphaFoldDB" id="A0A1H4SU77"/>
<gene>
    <name evidence="1" type="ORF">SAMN04490187_4520</name>
</gene>
<proteinExistence type="predicted"/>
<keyword evidence="2" id="KW-1185">Reference proteome</keyword>
<organism evidence="1 2">
    <name type="scientific">Pseudomonas jessenii</name>
    <dbReference type="NCBI Taxonomy" id="77298"/>
    <lineage>
        <taxon>Bacteria</taxon>
        <taxon>Pseudomonadati</taxon>
        <taxon>Pseudomonadota</taxon>
        <taxon>Gammaproteobacteria</taxon>
        <taxon>Pseudomonadales</taxon>
        <taxon>Pseudomonadaceae</taxon>
        <taxon>Pseudomonas</taxon>
    </lineage>
</organism>
<evidence type="ECO:0000313" key="2">
    <source>
        <dbReference type="Proteomes" id="UP000198542"/>
    </source>
</evidence>
<evidence type="ECO:0000313" key="1">
    <source>
        <dbReference type="EMBL" id="SEC47775.1"/>
    </source>
</evidence>
<sequence>MHGVEFIFSSVKKSNECPGDSWQGFILLGREPVEAYCGFKSFGCVAQEKSGQPAINFSSEEFLVHEAQKI</sequence>
<dbReference type="Proteomes" id="UP000198542">
    <property type="component" value="Unassembled WGS sequence"/>
</dbReference>
<reference evidence="2" key="1">
    <citation type="submission" date="2016-10" db="EMBL/GenBank/DDBJ databases">
        <authorList>
            <person name="Varghese N."/>
            <person name="Submissions S."/>
        </authorList>
    </citation>
    <scope>NUCLEOTIDE SEQUENCE [LARGE SCALE GENOMIC DNA]</scope>
    <source>
        <strain evidence="2">BS3660</strain>
    </source>
</reference>
<accession>A0A1H4SU77</accession>
<protein>
    <submittedName>
        <fullName evidence="1">Uncharacterized protein</fullName>
    </submittedName>
</protein>